<evidence type="ECO:0000313" key="1">
    <source>
        <dbReference type="EMBL" id="KAJ0081193.1"/>
    </source>
</evidence>
<organism evidence="1 2">
    <name type="scientific">Pistacia atlantica</name>
    <dbReference type="NCBI Taxonomy" id="434234"/>
    <lineage>
        <taxon>Eukaryota</taxon>
        <taxon>Viridiplantae</taxon>
        <taxon>Streptophyta</taxon>
        <taxon>Embryophyta</taxon>
        <taxon>Tracheophyta</taxon>
        <taxon>Spermatophyta</taxon>
        <taxon>Magnoliopsida</taxon>
        <taxon>eudicotyledons</taxon>
        <taxon>Gunneridae</taxon>
        <taxon>Pentapetalae</taxon>
        <taxon>rosids</taxon>
        <taxon>malvids</taxon>
        <taxon>Sapindales</taxon>
        <taxon>Anacardiaceae</taxon>
        <taxon>Pistacia</taxon>
    </lineage>
</organism>
<dbReference type="Proteomes" id="UP001164250">
    <property type="component" value="Chromosome 12"/>
</dbReference>
<keyword evidence="2" id="KW-1185">Reference proteome</keyword>
<gene>
    <name evidence="1" type="ORF">Patl1_12010</name>
</gene>
<comment type="caution">
    <text evidence="1">The sequence shown here is derived from an EMBL/GenBank/DDBJ whole genome shotgun (WGS) entry which is preliminary data.</text>
</comment>
<reference evidence="2" key="1">
    <citation type="journal article" date="2023" name="G3 (Bethesda)">
        <title>Genome assembly and association tests identify interacting loci associated with vigor, precocity, and sex in interspecific pistachio rootstocks.</title>
        <authorList>
            <person name="Palmer W."/>
            <person name="Jacygrad E."/>
            <person name="Sagayaradj S."/>
            <person name="Cavanaugh K."/>
            <person name="Han R."/>
            <person name="Bertier L."/>
            <person name="Beede B."/>
            <person name="Kafkas S."/>
            <person name="Golino D."/>
            <person name="Preece J."/>
            <person name="Michelmore R."/>
        </authorList>
    </citation>
    <scope>NUCLEOTIDE SEQUENCE [LARGE SCALE GENOMIC DNA]</scope>
</reference>
<dbReference type="EMBL" id="CM047908">
    <property type="protein sequence ID" value="KAJ0081193.1"/>
    <property type="molecule type" value="Genomic_DNA"/>
</dbReference>
<accession>A0ACC1A579</accession>
<protein>
    <submittedName>
        <fullName evidence="1">Uncharacterized protein</fullName>
    </submittedName>
</protein>
<name>A0ACC1A579_9ROSI</name>
<proteinExistence type="predicted"/>
<evidence type="ECO:0000313" key="2">
    <source>
        <dbReference type="Proteomes" id="UP001164250"/>
    </source>
</evidence>
<sequence length="258" mass="28859">MGAIFYLKTYERREQAGSRELDRKLRELERKRKIQSLRERSTRINQTVASTSNSEISLTLSSLAIEYRLTKIYETQVKLYKAAKEDDVDLILNFFFRSDETVEELASSFLYETVESSNTLLHVAASFGSTATVGLIADYLISLPILDRKNSNGDTALHVAAKAGHLSTVTAVIYPQVESSFLTSSDDGLERVTFREDDYNLPFSFRLQNEEGITALRPADYDRSLFLGLTNEDGNTALQEALINGHTAVAQALIEADP</sequence>